<dbReference type="Pfam" id="PF04235">
    <property type="entry name" value="DUF418"/>
    <property type="match status" value="1"/>
</dbReference>
<feature type="transmembrane region" description="Helical" evidence="2">
    <location>
        <begin position="141"/>
        <end position="158"/>
    </location>
</feature>
<gene>
    <name evidence="4" type="ORF">SAMN05421803_101199</name>
</gene>
<name>A0A1M6B2V2_9ACTN</name>
<keyword evidence="5" id="KW-1185">Reference proteome</keyword>
<dbReference type="PANTHER" id="PTHR30590:SF2">
    <property type="entry name" value="INNER MEMBRANE PROTEIN"/>
    <property type="match status" value="1"/>
</dbReference>
<evidence type="ECO:0000313" key="5">
    <source>
        <dbReference type="Proteomes" id="UP000184452"/>
    </source>
</evidence>
<feature type="transmembrane region" description="Helical" evidence="2">
    <location>
        <begin position="251"/>
        <end position="271"/>
    </location>
</feature>
<feature type="transmembrane region" description="Helical" evidence="2">
    <location>
        <begin position="291"/>
        <end position="309"/>
    </location>
</feature>
<keyword evidence="2" id="KW-1133">Transmembrane helix</keyword>
<feature type="transmembrane region" description="Helical" evidence="2">
    <location>
        <begin position="330"/>
        <end position="353"/>
    </location>
</feature>
<evidence type="ECO:0000313" key="4">
    <source>
        <dbReference type="EMBL" id="SHI43061.1"/>
    </source>
</evidence>
<dbReference type="STRING" id="758803.SAMN05421803_101199"/>
<feature type="transmembrane region" description="Helical" evidence="2">
    <location>
        <begin position="72"/>
        <end position="97"/>
    </location>
</feature>
<feature type="transmembrane region" description="Helical" evidence="2">
    <location>
        <begin position="359"/>
        <end position="376"/>
    </location>
</feature>
<feature type="region of interest" description="Disordered" evidence="1">
    <location>
        <begin position="1"/>
        <end position="24"/>
    </location>
</feature>
<organism evidence="4 5">
    <name type="scientific">Nocardiopsis flavescens</name>
    <dbReference type="NCBI Taxonomy" id="758803"/>
    <lineage>
        <taxon>Bacteria</taxon>
        <taxon>Bacillati</taxon>
        <taxon>Actinomycetota</taxon>
        <taxon>Actinomycetes</taxon>
        <taxon>Streptosporangiales</taxon>
        <taxon>Nocardiopsidaceae</taxon>
        <taxon>Nocardiopsis</taxon>
    </lineage>
</organism>
<proteinExistence type="predicted"/>
<feature type="transmembrane region" description="Helical" evidence="2">
    <location>
        <begin position="204"/>
        <end position="231"/>
    </location>
</feature>
<dbReference type="PANTHER" id="PTHR30590">
    <property type="entry name" value="INNER MEMBRANE PROTEIN"/>
    <property type="match status" value="1"/>
</dbReference>
<feature type="transmembrane region" description="Helical" evidence="2">
    <location>
        <begin position="163"/>
        <end position="184"/>
    </location>
</feature>
<dbReference type="Proteomes" id="UP000184452">
    <property type="component" value="Unassembled WGS sequence"/>
</dbReference>
<dbReference type="RefSeq" id="WP_245832682.1">
    <property type="nucleotide sequence ID" value="NZ_FQZK01000001.1"/>
</dbReference>
<dbReference type="EMBL" id="FQZK01000001">
    <property type="protein sequence ID" value="SHI43061.1"/>
    <property type="molecule type" value="Genomic_DNA"/>
</dbReference>
<protein>
    <submittedName>
        <fullName evidence="4">Uncharacterized membrane protein YeiB</fullName>
    </submittedName>
</protein>
<evidence type="ECO:0000259" key="3">
    <source>
        <dbReference type="Pfam" id="PF04235"/>
    </source>
</evidence>
<evidence type="ECO:0000256" key="2">
    <source>
        <dbReference type="SAM" id="Phobius"/>
    </source>
</evidence>
<accession>A0A1M6B2V2</accession>
<dbReference type="InterPro" id="IPR052529">
    <property type="entry name" value="Bact_Transport_Assoc"/>
</dbReference>
<dbReference type="AlphaFoldDB" id="A0A1M6B2V2"/>
<sequence>MTGTPVHDPAAPGPAAADGSGSASPVPVSRRLLAPDLARGVMLLFIALAHVHIFSLFVGGENSARDTVADQVVTAATIMLVDFRSYPMFAALFGYGLAQIHARRTAQGLPRPRVSALVRRRGAWMVVFGVAHAALLFLGDILAVYGTIALVFAGVLYWRDRSLVTLAVLWLPLPLVASALEGYSRFTSGASYLPPAEPGVLNEMVHRLMVFPFISVLMFASTVVPFVIGVLAARHRLLDEPHRHLRLLRSAAFAGIPLAVLGGLPMALAKVGVWTDPTDLQALLSVGAHQVTGYAGGLGYAALIALFAVRAADRRGPVVTALSALGQRSLTFYLAQSVVWTVLFASYTLHLHVSPPEGVGIAVAVWVCSAVAADLMRRRGTRGPAEVALRRLTYSRASR</sequence>
<keyword evidence="2" id="KW-0812">Transmembrane</keyword>
<feature type="domain" description="DUF418" evidence="3">
    <location>
        <begin position="232"/>
        <end position="395"/>
    </location>
</feature>
<keyword evidence="2" id="KW-0472">Membrane</keyword>
<feature type="compositionally biased region" description="Low complexity" evidence="1">
    <location>
        <begin position="8"/>
        <end position="24"/>
    </location>
</feature>
<reference evidence="4 5" key="1">
    <citation type="submission" date="2016-11" db="EMBL/GenBank/DDBJ databases">
        <authorList>
            <person name="Jaros S."/>
            <person name="Januszkiewicz K."/>
            <person name="Wedrychowicz H."/>
        </authorList>
    </citation>
    <scope>NUCLEOTIDE SEQUENCE [LARGE SCALE GENOMIC DNA]</scope>
    <source>
        <strain evidence="4 5">CGMCC 4.5723</strain>
    </source>
</reference>
<feature type="transmembrane region" description="Helical" evidence="2">
    <location>
        <begin position="40"/>
        <end position="60"/>
    </location>
</feature>
<evidence type="ECO:0000256" key="1">
    <source>
        <dbReference type="SAM" id="MobiDB-lite"/>
    </source>
</evidence>
<dbReference type="InterPro" id="IPR007349">
    <property type="entry name" value="DUF418"/>
</dbReference>